<reference evidence="2" key="1">
    <citation type="journal article" date="2019" name="Nat. Commun.">
        <title>Genome-wide association mapping of date palm fruit traits.</title>
        <authorList>
            <person name="Hazzouri K.M."/>
            <person name="Gros-Balthazard M."/>
            <person name="Flowers J.M."/>
            <person name="Copetti D."/>
            <person name="Lemansour A."/>
            <person name="Lebrun M."/>
            <person name="Masmoudi K."/>
            <person name="Ferrand S."/>
            <person name="Dhar M.I."/>
            <person name="Fresquez Z.A."/>
            <person name="Rosas U."/>
            <person name="Zhang J."/>
            <person name="Talag J."/>
            <person name="Lee S."/>
            <person name="Kudrna D."/>
            <person name="Powell R.F."/>
            <person name="Leitch I.J."/>
            <person name="Krueger R.R."/>
            <person name="Wing R.A."/>
            <person name="Amiri K.M.A."/>
            <person name="Purugganan M.D."/>
        </authorList>
    </citation>
    <scope>NUCLEOTIDE SEQUENCE [LARGE SCALE GENOMIC DNA]</scope>
    <source>
        <strain evidence="2">cv. Khalas</strain>
    </source>
</reference>
<keyword evidence="2" id="KW-1185">Reference proteome</keyword>
<organism evidence="2 3">
    <name type="scientific">Phoenix dactylifera</name>
    <name type="common">Date palm</name>
    <dbReference type="NCBI Taxonomy" id="42345"/>
    <lineage>
        <taxon>Eukaryota</taxon>
        <taxon>Viridiplantae</taxon>
        <taxon>Streptophyta</taxon>
        <taxon>Embryophyta</taxon>
        <taxon>Tracheophyta</taxon>
        <taxon>Spermatophyta</taxon>
        <taxon>Magnoliopsida</taxon>
        <taxon>Liliopsida</taxon>
        <taxon>Arecaceae</taxon>
        <taxon>Coryphoideae</taxon>
        <taxon>Phoeniceae</taxon>
        <taxon>Phoenix</taxon>
    </lineage>
</organism>
<protein>
    <submittedName>
        <fullName evidence="3">Uncharacterized protein LOC103701527</fullName>
    </submittedName>
</protein>
<dbReference type="AlphaFoldDB" id="A0A8B7BMZ2"/>
<dbReference type="GeneID" id="103701527"/>
<feature type="region of interest" description="Disordered" evidence="1">
    <location>
        <begin position="96"/>
        <end position="115"/>
    </location>
</feature>
<dbReference type="Proteomes" id="UP000228380">
    <property type="component" value="Chromosome 1"/>
</dbReference>
<proteinExistence type="predicted"/>
<gene>
    <name evidence="3" type="primary">LOC103701527</name>
</gene>
<dbReference type="PANTHER" id="PTHR33167">
    <property type="entry name" value="TRANSCRIPTION FACTOR, PUTATIVE (DUF863)-RELATED"/>
    <property type="match status" value="1"/>
</dbReference>
<dbReference type="RefSeq" id="XP_008781831.1">
    <property type="nucleotide sequence ID" value="XM_008783609.3"/>
</dbReference>
<feature type="region of interest" description="Disordered" evidence="1">
    <location>
        <begin position="205"/>
        <end position="265"/>
    </location>
</feature>
<evidence type="ECO:0000256" key="1">
    <source>
        <dbReference type="SAM" id="MobiDB-lite"/>
    </source>
</evidence>
<accession>A0A8B7BMZ2</accession>
<feature type="compositionally biased region" description="Basic and acidic residues" evidence="1">
    <location>
        <begin position="235"/>
        <end position="247"/>
    </location>
</feature>
<sequence length="265" mass="30366">MGTVLQHPLNSFTTLPKNYDVVNKRFSNSYTGTNYECKLGIRIGSKLFLEPMDRDSVRKMMLKQEGIFKQQVRELHRLYHAQKQLMAEIRSDEGTHSSFCRDNRHQSTSQLGSKDSRLDQYESWETICFNGSVRKPKSFNLEQPAVETNENIAHNQASGLWRHLRERTTMVGPEIDTDVELTLSIGCGAERKKPKHGLHLDREIGCSVSDPSETKQLAPVGQDRTEEGSDFPVSSKEESLRGPRRDFQGPSLNFEEEMDSNTWMR</sequence>
<evidence type="ECO:0000313" key="2">
    <source>
        <dbReference type="Proteomes" id="UP000228380"/>
    </source>
</evidence>
<dbReference type="PANTHER" id="PTHR33167:SF26">
    <property type="entry name" value="EXPRESSED PROTEIN"/>
    <property type="match status" value="1"/>
</dbReference>
<evidence type="ECO:0000313" key="3">
    <source>
        <dbReference type="RefSeq" id="XP_008781831.1"/>
    </source>
</evidence>
<feature type="compositionally biased region" description="Basic and acidic residues" evidence="1">
    <location>
        <begin position="96"/>
        <end position="105"/>
    </location>
</feature>
<dbReference type="OrthoDB" id="1928288at2759"/>
<name>A0A8B7BMZ2_PHODC</name>
<reference evidence="3" key="2">
    <citation type="submission" date="2025-08" db="UniProtKB">
        <authorList>
            <consortium name="RefSeq"/>
        </authorList>
    </citation>
    <scope>IDENTIFICATION</scope>
    <source>
        <tissue evidence="3">Young leaves</tissue>
    </source>
</reference>
<dbReference type="KEGG" id="pda:103701527"/>